<dbReference type="Proteomes" id="UP000230886">
    <property type="component" value="Unassembled WGS sequence"/>
</dbReference>
<comment type="caution">
    <text evidence="2">The sequence shown here is derived from an EMBL/GenBank/DDBJ whole genome shotgun (WGS) entry which is preliminary data.</text>
</comment>
<reference evidence="2 3" key="1">
    <citation type="submission" date="2017-07" db="EMBL/GenBank/DDBJ databases">
        <title>Draft sequence of Rhodococcus enclensis 23b-28.</title>
        <authorList>
            <person name="Besaury L."/>
            <person name="Sancelme M."/>
            <person name="Amato P."/>
            <person name="Lallement A."/>
            <person name="Delort A.-M."/>
        </authorList>
    </citation>
    <scope>NUCLEOTIDE SEQUENCE [LARGE SCALE GENOMIC DNA]</scope>
    <source>
        <strain evidence="2 3">23b-28</strain>
    </source>
</reference>
<dbReference type="EMBL" id="NOVD01000071">
    <property type="protein sequence ID" value="PCK22421.1"/>
    <property type="molecule type" value="Genomic_DNA"/>
</dbReference>
<dbReference type="AlphaFoldDB" id="A0A2A5J095"/>
<dbReference type="SUPFAM" id="SSF54909">
    <property type="entry name" value="Dimeric alpha+beta barrel"/>
    <property type="match status" value="1"/>
</dbReference>
<dbReference type="PANTHER" id="PTHR33336">
    <property type="entry name" value="QUINOL MONOOXYGENASE YGIN-RELATED"/>
    <property type="match status" value="1"/>
</dbReference>
<evidence type="ECO:0000313" key="3">
    <source>
        <dbReference type="Proteomes" id="UP000230886"/>
    </source>
</evidence>
<dbReference type="PROSITE" id="PS51725">
    <property type="entry name" value="ABM"/>
    <property type="match status" value="1"/>
</dbReference>
<organism evidence="2 3">
    <name type="scientific">Rhodococcus qingshengii</name>
    <dbReference type="NCBI Taxonomy" id="334542"/>
    <lineage>
        <taxon>Bacteria</taxon>
        <taxon>Bacillati</taxon>
        <taxon>Actinomycetota</taxon>
        <taxon>Actinomycetes</taxon>
        <taxon>Mycobacteriales</taxon>
        <taxon>Nocardiaceae</taxon>
        <taxon>Rhodococcus</taxon>
        <taxon>Rhodococcus erythropolis group</taxon>
    </lineage>
</organism>
<evidence type="ECO:0000313" key="2">
    <source>
        <dbReference type="EMBL" id="PCK22421.1"/>
    </source>
</evidence>
<keyword evidence="2" id="KW-0560">Oxidoreductase</keyword>
<accession>A0A2A5J095</accession>
<dbReference type="GO" id="GO:0004497">
    <property type="term" value="F:monooxygenase activity"/>
    <property type="evidence" value="ECO:0007669"/>
    <property type="project" value="UniProtKB-KW"/>
</dbReference>
<gene>
    <name evidence="2" type="ORF">CHR55_32370</name>
</gene>
<name>A0A2A5J095_RHOSG</name>
<feature type="domain" description="ABM" evidence="1">
    <location>
        <begin position="5"/>
        <end position="93"/>
    </location>
</feature>
<dbReference type="InterPro" id="IPR011008">
    <property type="entry name" value="Dimeric_a/b-barrel"/>
</dbReference>
<sequence>MSSPVILVAKMIAKPDQVDLVESTLKSAAPAVHEESGCQLYALHRKAGTTGEFVMIEKWASQEDLGAHFKGSVMREIGAVLKSALVTPPEVQLLEQIPAGDAAVGVL</sequence>
<proteinExistence type="predicted"/>
<dbReference type="InterPro" id="IPR050744">
    <property type="entry name" value="AI-2_Isomerase_LsrG"/>
</dbReference>
<keyword evidence="2" id="KW-0503">Monooxygenase</keyword>
<dbReference type="PANTHER" id="PTHR33336:SF15">
    <property type="entry name" value="ABM DOMAIN-CONTAINING PROTEIN"/>
    <property type="match status" value="1"/>
</dbReference>
<dbReference type="InterPro" id="IPR007138">
    <property type="entry name" value="ABM_dom"/>
</dbReference>
<protein>
    <submittedName>
        <fullName evidence="2">Antibiotic biosynthesis monooxygenase</fullName>
    </submittedName>
</protein>
<evidence type="ECO:0000259" key="1">
    <source>
        <dbReference type="PROSITE" id="PS51725"/>
    </source>
</evidence>
<dbReference type="RefSeq" id="WP_099698982.1">
    <property type="nucleotide sequence ID" value="NZ_NOVD01000071.1"/>
</dbReference>
<dbReference type="Gene3D" id="3.30.70.100">
    <property type="match status" value="1"/>
</dbReference>
<dbReference type="Pfam" id="PF03992">
    <property type="entry name" value="ABM"/>
    <property type="match status" value="1"/>
</dbReference>